<gene>
    <name evidence="4" type="ORF">FPQ15_02700</name>
</gene>
<dbReference type="InterPro" id="IPR038622">
    <property type="entry name" value="CDPS_sf"/>
</dbReference>
<dbReference type="AlphaFoldDB" id="A0A556SUB8"/>
<sequence>MRRNRYMKGKHVLFGISPFNSKFDENYIKSMLE</sequence>
<dbReference type="Proteomes" id="UP000319483">
    <property type="component" value="Unassembled WGS sequence"/>
</dbReference>
<dbReference type="Gene3D" id="3.40.50.11710">
    <property type="entry name" value="Cyclodipeptide synthase"/>
    <property type="match status" value="1"/>
</dbReference>
<organism evidence="4 5">
    <name type="scientific">Gilliamella apicola</name>
    <dbReference type="NCBI Taxonomy" id="1196095"/>
    <lineage>
        <taxon>Bacteria</taxon>
        <taxon>Pseudomonadati</taxon>
        <taxon>Pseudomonadota</taxon>
        <taxon>Gammaproteobacteria</taxon>
        <taxon>Orbales</taxon>
        <taxon>Orbaceae</taxon>
        <taxon>Gilliamella</taxon>
    </lineage>
</organism>
<dbReference type="InterPro" id="IPR030903">
    <property type="entry name" value="CDPS"/>
</dbReference>
<reference evidence="4 5" key="1">
    <citation type="submission" date="2019-07" db="EMBL/GenBank/DDBJ databases">
        <title>Gilliamella genomes.</title>
        <authorList>
            <person name="Zheng H."/>
        </authorList>
    </citation>
    <scope>NUCLEOTIDE SEQUENCE [LARGE SCALE GENOMIC DNA]</scope>
    <source>
        <strain evidence="4 5">W8127</strain>
    </source>
</reference>
<dbReference type="Pfam" id="PF16715">
    <property type="entry name" value="CDPS"/>
    <property type="match status" value="1"/>
</dbReference>
<dbReference type="GO" id="GO:0016755">
    <property type="term" value="F:aminoacyltransferase activity"/>
    <property type="evidence" value="ECO:0007669"/>
    <property type="project" value="InterPro"/>
</dbReference>
<dbReference type="EMBL" id="VMHM01000003">
    <property type="protein sequence ID" value="TSK04742.1"/>
    <property type="molecule type" value="Genomic_DNA"/>
</dbReference>
<evidence type="ECO:0000313" key="4">
    <source>
        <dbReference type="EMBL" id="TSK04742.1"/>
    </source>
</evidence>
<evidence type="ECO:0000313" key="5">
    <source>
        <dbReference type="Proteomes" id="UP000319483"/>
    </source>
</evidence>
<accession>A0A556SUB8</accession>
<protein>
    <recommendedName>
        <fullName evidence="3">Cyclodipeptide synthase</fullName>
    </recommendedName>
</protein>
<evidence type="ECO:0000256" key="3">
    <source>
        <dbReference type="ARBA" id="ARBA00030771"/>
    </source>
</evidence>
<name>A0A556SUB8_9GAMM</name>
<evidence type="ECO:0000256" key="1">
    <source>
        <dbReference type="ARBA" id="ARBA00006034"/>
    </source>
</evidence>
<keyword evidence="2" id="KW-0808">Transferase</keyword>
<evidence type="ECO:0000256" key="2">
    <source>
        <dbReference type="ARBA" id="ARBA00022679"/>
    </source>
</evidence>
<proteinExistence type="inferred from homology"/>
<comment type="similarity">
    <text evidence="1">Belongs to the CDPS family.</text>
</comment>
<comment type="caution">
    <text evidence="4">The sequence shown here is derived from an EMBL/GenBank/DDBJ whole genome shotgun (WGS) entry which is preliminary data.</text>
</comment>